<dbReference type="GO" id="GO:0005886">
    <property type="term" value="C:plasma membrane"/>
    <property type="evidence" value="ECO:0007669"/>
    <property type="project" value="UniProtKB-SubCell"/>
</dbReference>
<feature type="transmembrane region" description="Helical" evidence="8">
    <location>
        <begin position="149"/>
        <end position="165"/>
    </location>
</feature>
<organism evidence="9 10">
    <name type="scientific">Lactobacillus intestinalis</name>
    <dbReference type="NCBI Taxonomy" id="151781"/>
    <lineage>
        <taxon>Bacteria</taxon>
        <taxon>Bacillati</taxon>
        <taxon>Bacillota</taxon>
        <taxon>Bacilli</taxon>
        <taxon>Lactobacillales</taxon>
        <taxon>Lactobacillaceae</taxon>
        <taxon>Lactobacillus</taxon>
    </lineage>
</organism>
<comment type="similarity">
    <text evidence="2">Belongs to the GRP transporter (TC 2.A.7.5) family.</text>
</comment>
<reference evidence="9 10" key="1">
    <citation type="submission" date="2019-04" db="EMBL/GenBank/DDBJ databases">
        <title>Microbes associate with the intestines of laboratory mice.</title>
        <authorList>
            <person name="Navarre W."/>
            <person name="Wong E."/>
            <person name="Huang K."/>
            <person name="Tropini C."/>
            <person name="Ng K."/>
            <person name="Yu B."/>
        </authorList>
    </citation>
    <scope>NUCLEOTIDE SEQUENCE [LARGE SCALE GENOMIC DNA]</scope>
    <source>
        <strain evidence="9 10">NM61_E11</strain>
    </source>
</reference>
<keyword evidence="4 9" id="KW-0762">Sugar transport</keyword>
<dbReference type="RefSeq" id="WP_004040078.1">
    <property type="nucleotide sequence ID" value="NZ_AQFR02000003.1"/>
</dbReference>
<feature type="transmembrane region" description="Helical" evidence="8">
    <location>
        <begin position="56"/>
        <end position="79"/>
    </location>
</feature>
<protein>
    <submittedName>
        <fullName evidence="9">Sugar transporter</fullName>
    </submittedName>
</protein>
<dbReference type="SUPFAM" id="SSF103481">
    <property type="entry name" value="Multidrug resistance efflux transporter EmrE"/>
    <property type="match status" value="1"/>
</dbReference>
<evidence type="ECO:0000256" key="3">
    <source>
        <dbReference type="ARBA" id="ARBA00022448"/>
    </source>
</evidence>
<dbReference type="InterPro" id="IPR010651">
    <property type="entry name" value="Sugar_transport"/>
</dbReference>
<evidence type="ECO:0000313" key="9">
    <source>
        <dbReference type="EMBL" id="TGY12312.1"/>
    </source>
</evidence>
<proteinExistence type="inferred from homology"/>
<evidence type="ECO:0000256" key="6">
    <source>
        <dbReference type="ARBA" id="ARBA00022989"/>
    </source>
</evidence>
<keyword evidence="7 8" id="KW-0472">Membrane</keyword>
<keyword evidence="3" id="KW-0813">Transport</keyword>
<sequence length="280" mass="29963">MNWIIAFLPAVGWGLIPIISGKIPSSRPLNEIYGTGIGAVIIGIIFTIIARPKMSIGIFLLAMISGIGWAVGQIGQFISFTNIGVTKTMPISAGLQLIGSCLIGGLIFHEWNSPKAIFLGILALVLMVVGVFLTSMSKGYNESSQLKDFLLLLFTSIGFWIYATFPKTVKVSGKDLFLPQMIGILLGAIIYLVFSKKTAAFKEKASYWNILTGFSFSIGACAYIFSVEENGVASAFIYSQIAVVIATLGGMYILGDKKHGKDLVLTLVGLALIVAGSFIS</sequence>
<feature type="transmembrane region" description="Helical" evidence="8">
    <location>
        <begin position="177"/>
        <end position="194"/>
    </location>
</feature>
<feature type="transmembrane region" description="Helical" evidence="8">
    <location>
        <begin position="237"/>
        <end position="255"/>
    </location>
</feature>
<keyword evidence="5 8" id="KW-0812">Transmembrane</keyword>
<feature type="transmembrane region" description="Helical" evidence="8">
    <location>
        <begin position="6"/>
        <end position="25"/>
    </location>
</feature>
<evidence type="ECO:0000256" key="8">
    <source>
        <dbReference type="SAM" id="Phobius"/>
    </source>
</evidence>
<gene>
    <name evidence="9" type="ORF">E5351_08160</name>
</gene>
<evidence type="ECO:0000256" key="1">
    <source>
        <dbReference type="ARBA" id="ARBA00004651"/>
    </source>
</evidence>
<dbReference type="Pfam" id="PF06800">
    <property type="entry name" value="Sugar_transport"/>
    <property type="match status" value="1"/>
</dbReference>
<dbReference type="PANTHER" id="PTHR16119:SF17">
    <property type="entry name" value="TRANSMEMBRANE PROTEIN 144"/>
    <property type="match status" value="1"/>
</dbReference>
<feature type="transmembrane region" description="Helical" evidence="8">
    <location>
        <begin position="32"/>
        <end position="50"/>
    </location>
</feature>
<evidence type="ECO:0000256" key="7">
    <source>
        <dbReference type="ARBA" id="ARBA00023136"/>
    </source>
</evidence>
<comment type="caution">
    <text evidence="9">The sequence shown here is derived from an EMBL/GenBank/DDBJ whole genome shotgun (WGS) entry which is preliminary data.</text>
</comment>
<dbReference type="EMBL" id="SRYV01000015">
    <property type="protein sequence ID" value="TGY12312.1"/>
    <property type="molecule type" value="Genomic_DNA"/>
</dbReference>
<dbReference type="CDD" id="cd23110">
    <property type="entry name" value="GRP"/>
    <property type="match status" value="1"/>
</dbReference>
<dbReference type="Proteomes" id="UP000309117">
    <property type="component" value="Unassembled WGS sequence"/>
</dbReference>
<dbReference type="PANTHER" id="PTHR16119">
    <property type="entry name" value="TRANSMEMBRANE PROTEIN 144"/>
    <property type="match status" value="1"/>
</dbReference>
<feature type="transmembrane region" description="Helical" evidence="8">
    <location>
        <begin position="117"/>
        <end position="137"/>
    </location>
</feature>
<evidence type="ECO:0000313" key="10">
    <source>
        <dbReference type="Proteomes" id="UP000309117"/>
    </source>
</evidence>
<dbReference type="GO" id="GO:0015144">
    <property type="term" value="F:carbohydrate transmembrane transporter activity"/>
    <property type="evidence" value="ECO:0007669"/>
    <property type="project" value="InterPro"/>
</dbReference>
<dbReference type="InterPro" id="IPR037185">
    <property type="entry name" value="EmrE-like"/>
</dbReference>
<evidence type="ECO:0000256" key="2">
    <source>
        <dbReference type="ARBA" id="ARBA00006117"/>
    </source>
</evidence>
<keyword evidence="6 8" id="KW-1133">Transmembrane helix</keyword>
<name>A0A4S2BE86_9LACO</name>
<evidence type="ECO:0000256" key="5">
    <source>
        <dbReference type="ARBA" id="ARBA00022692"/>
    </source>
</evidence>
<feature type="transmembrane region" description="Helical" evidence="8">
    <location>
        <begin position="206"/>
        <end position="225"/>
    </location>
</feature>
<comment type="subcellular location">
    <subcellularLocation>
        <location evidence="1">Cell membrane</location>
        <topology evidence="1">Multi-pass membrane protein</topology>
    </subcellularLocation>
</comment>
<feature type="transmembrane region" description="Helical" evidence="8">
    <location>
        <begin position="262"/>
        <end position="279"/>
    </location>
</feature>
<dbReference type="AlphaFoldDB" id="A0A4S2BE86"/>
<evidence type="ECO:0000256" key="4">
    <source>
        <dbReference type="ARBA" id="ARBA00022597"/>
    </source>
</evidence>
<accession>A0A4S2BE86</accession>